<feature type="domain" description="DUF1232" evidence="5">
    <location>
        <begin position="111"/>
        <end position="141"/>
    </location>
</feature>
<keyword evidence="7" id="KW-1185">Reference proteome</keyword>
<keyword evidence="3" id="KW-1133">Transmembrane helix</keyword>
<evidence type="ECO:0000313" key="6">
    <source>
        <dbReference type="EMBL" id="QDA57299.1"/>
    </source>
</evidence>
<evidence type="ECO:0000259" key="5">
    <source>
        <dbReference type="Pfam" id="PF06803"/>
    </source>
</evidence>
<dbReference type="InterPro" id="IPR010652">
    <property type="entry name" value="DUF1232"/>
</dbReference>
<keyword evidence="4" id="KW-0472">Membrane</keyword>
<evidence type="ECO:0000256" key="4">
    <source>
        <dbReference type="ARBA" id="ARBA00023136"/>
    </source>
</evidence>
<gene>
    <name evidence="6" type="ORF">FHQ07_08230</name>
</gene>
<evidence type="ECO:0000256" key="2">
    <source>
        <dbReference type="ARBA" id="ARBA00022692"/>
    </source>
</evidence>
<name>A0A5B7ZRE6_9GAMM</name>
<dbReference type="OrthoDB" id="9813247at2"/>
<organism evidence="6 7">
    <name type="scientific">Thermomonas aquatica</name>
    <dbReference type="NCBI Taxonomy" id="2202149"/>
    <lineage>
        <taxon>Bacteria</taxon>
        <taxon>Pseudomonadati</taxon>
        <taxon>Pseudomonadota</taxon>
        <taxon>Gammaproteobacteria</taxon>
        <taxon>Lysobacterales</taxon>
        <taxon>Lysobacteraceae</taxon>
        <taxon>Thermomonas</taxon>
    </lineage>
</organism>
<dbReference type="Pfam" id="PF06803">
    <property type="entry name" value="DUF1232"/>
    <property type="match status" value="1"/>
</dbReference>
<dbReference type="KEGG" id="thes:FHQ07_08230"/>
<dbReference type="EMBL" id="CP040871">
    <property type="protein sequence ID" value="QDA57299.1"/>
    <property type="molecule type" value="Genomic_DNA"/>
</dbReference>
<sequence>MACVQLTRSSPRPRLPVLFPRARIPAMSITLNFELNDRDLAHFTAAMDRSKKAAEGKTADEIIAASVALLDDAQKVHIPDFIKDRLLRLDDMIAMVRDASWALPDADKQRVLGALTYFCDPNDVIPDHVEVLGFLDDAVMIELSVRELKHELDAYDDFCDFRAHEAGRRGIDPATLGRTDWLDGRREELLDRMHQRRERDFGSGYGSSSGYAHSRGSYVRGWRPGVFKFG</sequence>
<evidence type="ECO:0000256" key="3">
    <source>
        <dbReference type="ARBA" id="ARBA00022989"/>
    </source>
</evidence>
<protein>
    <submittedName>
        <fullName evidence="6">DUF1232 domain-containing protein</fullName>
    </submittedName>
</protein>
<proteinExistence type="predicted"/>
<comment type="subcellular location">
    <subcellularLocation>
        <location evidence="1">Endomembrane system</location>
        <topology evidence="1">Multi-pass membrane protein</topology>
    </subcellularLocation>
</comment>
<evidence type="ECO:0000313" key="7">
    <source>
        <dbReference type="Proteomes" id="UP000308149"/>
    </source>
</evidence>
<accession>A0A5B7ZRE6</accession>
<dbReference type="AlphaFoldDB" id="A0A5B7ZRE6"/>
<reference evidence="6 7" key="1">
    <citation type="submission" date="2019-06" db="EMBL/GenBank/DDBJ databases">
        <title>Thermomonas aquatica sp. nov., isolated from an industrial wastewater treatment plant.</title>
        <authorList>
            <person name="Jeon J.H."/>
            <person name="Park D.-S."/>
        </authorList>
    </citation>
    <scope>NUCLEOTIDE SEQUENCE [LARGE SCALE GENOMIC DNA]</scope>
    <source>
        <strain evidence="6 7">SY21</strain>
    </source>
</reference>
<dbReference type="Proteomes" id="UP000308149">
    <property type="component" value="Chromosome"/>
</dbReference>
<evidence type="ECO:0000256" key="1">
    <source>
        <dbReference type="ARBA" id="ARBA00004127"/>
    </source>
</evidence>
<keyword evidence="2" id="KW-0812">Transmembrane</keyword>
<dbReference type="GO" id="GO:0012505">
    <property type="term" value="C:endomembrane system"/>
    <property type="evidence" value="ECO:0007669"/>
    <property type="project" value="UniProtKB-SubCell"/>
</dbReference>